<dbReference type="EMBL" id="CAJFDH010000002">
    <property type="protein sequence ID" value="CAD5212765.1"/>
    <property type="molecule type" value="Genomic_DNA"/>
</dbReference>
<evidence type="ECO:0000256" key="1">
    <source>
        <dbReference type="SAM" id="MobiDB-lite"/>
    </source>
</evidence>
<keyword evidence="3" id="KW-1185">Reference proteome</keyword>
<feature type="region of interest" description="Disordered" evidence="1">
    <location>
        <begin position="21"/>
        <end position="87"/>
    </location>
</feature>
<dbReference type="Proteomes" id="UP000783686">
    <property type="component" value="Unassembled WGS sequence"/>
</dbReference>
<sequence length="87" mass="9911">MYVRKILTSSPMVLVRNGAPSRALQTTSAMATDDYRHTLQAEKTDDDKPQTKTHEPKNQTEKDVQKKPDVHQKKGMSEEIKKKSNSK</sequence>
<dbReference type="EMBL" id="CAJFCW020000002">
    <property type="protein sequence ID" value="CAG9097519.1"/>
    <property type="molecule type" value="Genomic_DNA"/>
</dbReference>
<evidence type="ECO:0000313" key="3">
    <source>
        <dbReference type="Proteomes" id="UP000614601"/>
    </source>
</evidence>
<gene>
    <name evidence="2" type="ORF">BOKJ2_LOCUS4566</name>
</gene>
<dbReference type="Proteomes" id="UP000614601">
    <property type="component" value="Unassembled WGS sequence"/>
</dbReference>
<accession>A0A811KBA7</accession>
<proteinExistence type="predicted"/>
<evidence type="ECO:0000313" key="2">
    <source>
        <dbReference type="EMBL" id="CAD5212765.1"/>
    </source>
</evidence>
<comment type="caution">
    <text evidence="2">The sequence shown here is derived from an EMBL/GenBank/DDBJ whole genome shotgun (WGS) entry which is preliminary data.</text>
</comment>
<name>A0A811KBA7_9BILA</name>
<dbReference type="AlphaFoldDB" id="A0A811KBA7"/>
<feature type="compositionally biased region" description="Basic and acidic residues" evidence="1">
    <location>
        <begin position="33"/>
        <end position="87"/>
    </location>
</feature>
<protein>
    <submittedName>
        <fullName evidence="2">Uncharacterized protein</fullName>
    </submittedName>
</protein>
<reference evidence="2" key="1">
    <citation type="submission" date="2020-09" db="EMBL/GenBank/DDBJ databases">
        <authorList>
            <person name="Kikuchi T."/>
        </authorList>
    </citation>
    <scope>NUCLEOTIDE SEQUENCE</scope>
    <source>
        <strain evidence="2">SH1</strain>
    </source>
</reference>
<organism evidence="2 3">
    <name type="scientific">Bursaphelenchus okinawaensis</name>
    <dbReference type="NCBI Taxonomy" id="465554"/>
    <lineage>
        <taxon>Eukaryota</taxon>
        <taxon>Metazoa</taxon>
        <taxon>Ecdysozoa</taxon>
        <taxon>Nematoda</taxon>
        <taxon>Chromadorea</taxon>
        <taxon>Rhabditida</taxon>
        <taxon>Tylenchina</taxon>
        <taxon>Tylenchomorpha</taxon>
        <taxon>Aphelenchoidea</taxon>
        <taxon>Aphelenchoididae</taxon>
        <taxon>Bursaphelenchus</taxon>
    </lineage>
</organism>